<name>A0A558HKT3_9GAMM</name>
<feature type="compositionally biased region" description="Basic and acidic residues" evidence="2">
    <location>
        <begin position="334"/>
        <end position="348"/>
    </location>
</feature>
<feature type="compositionally biased region" description="Polar residues" evidence="2">
    <location>
        <begin position="316"/>
        <end position="332"/>
    </location>
</feature>
<proteinExistence type="inferred from homology"/>
<feature type="domain" description="Histone deacetylase" evidence="3">
    <location>
        <begin position="20"/>
        <end position="305"/>
    </location>
</feature>
<dbReference type="EMBL" id="VNFH01000007">
    <property type="protein sequence ID" value="TVU69737.1"/>
    <property type="molecule type" value="Genomic_DNA"/>
</dbReference>
<dbReference type="AlphaFoldDB" id="A0A558HKT3"/>
<evidence type="ECO:0000313" key="4">
    <source>
        <dbReference type="EMBL" id="TVU69737.1"/>
    </source>
</evidence>
<protein>
    <submittedName>
        <fullName evidence="4">Histone deacetylase family protein</fullName>
    </submittedName>
</protein>
<dbReference type="Pfam" id="PF00850">
    <property type="entry name" value="Hist_deacetyl"/>
    <property type="match status" value="1"/>
</dbReference>
<evidence type="ECO:0000313" key="5">
    <source>
        <dbReference type="Proteomes" id="UP000319941"/>
    </source>
</evidence>
<comment type="caution">
    <text evidence="4">The sequence shown here is derived from an EMBL/GenBank/DDBJ whole genome shotgun (WGS) entry which is preliminary data.</text>
</comment>
<dbReference type="InterPro" id="IPR023696">
    <property type="entry name" value="Ureohydrolase_dom_sf"/>
</dbReference>
<dbReference type="InterPro" id="IPR000286">
    <property type="entry name" value="HDACs"/>
</dbReference>
<reference evidence="4 5" key="1">
    <citation type="submission" date="2019-07" db="EMBL/GenBank/DDBJ databases">
        <title>Diversity of Bacteria from Kongsfjorden, Arctic.</title>
        <authorList>
            <person name="Yu Y."/>
        </authorList>
    </citation>
    <scope>NUCLEOTIDE SEQUENCE [LARGE SCALE GENOMIC DNA]</scope>
    <source>
        <strain evidence="4 5">SM1923</strain>
    </source>
</reference>
<comment type="similarity">
    <text evidence="1">Belongs to the histone deacetylase family.</text>
</comment>
<evidence type="ECO:0000256" key="2">
    <source>
        <dbReference type="SAM" id="MobiDB-lite"/>
    </source>
</evidence>
<evidence type="ECO:0000256" key="1">
    <source>
        <dbReference type="ARBA" id="ARBA00005947"/>
    </source>
</evidence>
<dbReference type="GO" id="GO:0040029">
    <property type="term" value="P:epigenetic regulation of gene expression"/>
    <property type="evidence" value="ECO:0007669"/>
    <property type="project" value="TreeGrafter"/>
</dbReference>
<dbReference type="PRINTS" id="PR01270">
    <property type="entry name" value="HDASUPER"/>
</dbReference>
<dbReference type="SUPFAM" id="SSF52768">
    <property type="entry name" value="Arginase/deacetylase"/>
    <property type="match status" value="1"/>
</dbReference>
<organism evidence="4 5">
    <name type="scientific">Cobetia crustatorum</name>
    <dbReference type="NCBI Taxonomy" id="553385"/>
    <lineage>
        <taxon>Bacteria</taxon>
        <taxon>Pseudomonadati</taxon>
        <taxon>Pseudomonadota</taxon>
        <taxon>Gammaproteobacteria</taxon>
        <taxon>Oceanospirillales</taxon>
        <taxon>Halomonadaceae</taxon>
        <taxon>Cobetia</taxon>
    </lineage>
</organism>
<gene>
    <name evidence="4" type="ORF">FQP86_11610</name>
</gene>
<keyword evidence="5" id="KW-1185">Reference proteome</keyword>
<sequence length="348" mass="38904">MITSYISHSDCANHFMGPTHPESPLRLQAIERRLALSGVIQHVQQYNARPATLEQLSRVHPLRHLQALEKCPPQNGQLLALNDDTLMCSDSLIAARLAAGAVVRGVDQVMRDQADNVFCAVRPPGHHAERADAMGFCFYNNVAVGALHARQHYGVKRIAILDFDVHQGNGTVDIFKHDSDTLVCSSFQTAMYPWRYLESSWDHIHNTPLEEGSGSLAFRRAIETQWLKRLDDFKPELIMISAGFDAHREDPMAELCLEDDDYYWVTRFAMDIARRHCHGRIVSVLEGGYCLDALGRSAEAHIKALVGLPMEDGLSTTSRLTPKTSHASTTNADHAARGTDSDREHRLF</sequence>
<evidence type="ECO:0000259" key="3">
    <source>
        <dbReference type="Pfam" id="PF00850"/>
    </source>
</evidence>
<dbReference type="OrthoDB" id="9808367at2"/>
<feature type="region of interest" description="Disordered" evidence="2">
    <location>
        <begin position="316"/>
        <end position="348"/>
    </location>
</feature>
<dbReference type="InterPro" id="IPR023801">
    <property type="entry name" value="His_deacetylse_dom"/>
</dbReference>
<dbReference type="PANTHER" id="PTHR10625">
    <property type="entry name" value="HISTONE DEACETYLASE HDAC1-RELATED"/>
    <property type="match status" value="1"/>
</dbReference>
<dbReference type="InterPro" id="IPR037138">
    <property type="entry name" value="His_deacetylse_dom_sf"/>
</dbReference>
<dbReference type="Proteomes" id="UP000319941">
    <property type="component" value="Unassembled WGS sequence"/>
</dbReference>
<dbReference type="GO" id="GO:0004407">
    <property type="term" value="F:histone deacetylase activity"/>
    <property type="evidence" value="ECO:0007669"/>
    <property type="project" value="TreeGrafter"/>
</dbReference>
<dbReference type="STRING" id="553385.GCA_000591415_03400"/>
<accession>A0A558HKT3</accession>
<dbReference type="Gene3D" id="3.40.800.20">
    <property type="entry name" value="Histone deacetylase domain"/>
    <property type="match status" value="1"/>
</dbReference>
<dbReference type="RefSeq" id="WP_144727685.1">
    <property type="nucleotide sequence ID" value="NZ_CAWOWR010000127.1"/>
</dbReference>
<dbReference type="PANTHER" id="PTHR10625:SF10">
    <property type="entry name" value="HISTONE DEACETYLASE HDAC1"/>
    <property type="match status" value="1"/>
</dbReference>
<dbReference type="CDD" id="cd11599">
    <property type="entry name" value="HDAC_classII_2"/>
    <property type="match status" value="1"/>
</dbReference>